<comment type="caution">
    <text evidence="1">The sequence shown here is derived from an EMBL/GenBank/DDBJ whole genome shotgun (WGS) entry which is preliminary data.</text>
</comment>
<dbReference type="RefSeq" id="WP_183815735.1">
    <property type="nucleotide sequence ID" value="NZ_JACHOB010000001.1"/>
</dbReference>
<protein>
    <recommendedName>
        <fullName evidence="3">Lipoprotein</fullName>
    </recommendedName>
</protein>
<dbReference type="EMBL" id="JACHOB010000001">
    <property type="protein sequence ID" value="MBB4658133.1"/>
    <property type="molecule type" value="Genomic_DNA"/>
</dbReference>
<gene>
    <name evidence="1" type="ORF">GGQ59_000633</name>
</gene>
<dbReference type="Proteomes" id="UP000563524">
    <property type="component" value="Unassembled WGS sequence"/>
</dbReference>
<reference evidence="1 2" key="1">
    <citation type="submission" date="2020-08" db="EMBL/GenBank/DDBJ databases">
        <title>Genomic Encyclopedia of Type Strains, Phase IV (KMG-IV): sequencing the most valuable type-strain genomes for metagenomic binning, comparative biology and taxonomic classification.</title>
        <authorList>
            <person name="Goeker M."/>
        </authorList>
    </citation>
    <scope>NUCLEOTIDE SEQUENCE [LARGE SCALE GENOMIC DNA]</scope>
    <source>
        <strain evidence="1 2">DSM 102850</strain>
    </source>
</reference>
<keyword evidence="2" id="KW-1185">Reference proteome</keyword>
<evidence type="ECO:0000313" key="2">
    <source>
        <dbReference type="Proteomes" id="UP000563524"/>
    </source>
</evidence>
<sequence length="174" mass="18257">MRRELAPLAAFLLAACGGPAPGEGMDAPMASEPVPEVVPARDAVMTADIPTIDPGTMNEAEIEKVLPEGPRCSFVYTAASPPVLAGALPAGGGPARGVVKIHGRLVALEGAVQDFDALRGGTRFASGDVSLEVSPDPQKEGRVRDGVRRRPADMVFRLEEGLTVGYRGWWRCPA</sequence>
<accession>A0A840I1H5</accession>
<dbReference type="PROSITE" id="PS51257">
    <property type="entry name" value="PROKAR_LIPOPROTEIN"/>
    <property type="match status" value="1"/>
</dbReference>
<evidence type="ECO:0008006" key="3">
    <source>
        <dbReference type="Google" id="ProtNLM"/>
    </source>
</evidence>
<proteinExistence type="predicted"/>
<dbReference type="AlphaFoldDB" id="A0A840I1H5"/>
<name>A0A840I1H5_9PROT</name>
<evidence type="ECO:0000313" key="1">
    <source>
        <dbReference type="EMBL" id="MBB4658133.1"/>
    </source>
</evidence>
<organism evidence="1 2">
    <name type="scientific">Parvularcula dongshanensis</name>
    <dbReference type="NCBI Taxonomy" id="1173995"/>
    <lineage>
        <taxon>Bacteria</taxon>
        <taxon>Pseudomonadati</taxon>
        <taxon>Pseudomonadota</taxon>
        <taxon>Alphaproteobacteria</taxon>
        <taxon>Parvularculales</taxon>
        <taxon>Parvularculaceae</taxon>
        <taxon>Parvularcula</taxon>
    </lineage>
</organism>